<comment type="caution">
    <text evidence="2">The sequence shown here is derived from an EMBL/GenBank/DDBJ whole genome shotgun (WGS) entry which is preliminary data.</text>
</comment>
<feature type="compositionally biased region" description="Low complexity" evidence="1">
    <location>
        <begin position="37"/>
        <end position="58"/>
    </location>
</feature>
<name>X8JEB7_9AGAM</name>
<evidence type="ECO:0000313" key="2">
    <source>
        <dbReference type="EMBL" id="EUC62290.1"/>
    </source>
</evidence>
<feature type="region of interest" description="Disordered" evidence="1">
    <location>
        <begin position="1"/>
        <end position="58"/>
    </location>
</feature>
<dbReference type="EMBL" id="JATN01000318">
    <property type="protein sequence ID" value="EUC62290.1"/>
    <property type="molecule type" value="Genomic_DNA"/>
</dbReference>
<feature type="compositionally biased region" description="Low complexity" evidence="1">
    <location>
        <begin position="100"/>
        <end position="135"/>
    </location>
</feature>
<feature type="compositionally biased region" description="Polar residues" evidence="1">
    <location>
        <begin position="15"/>
        <end position="34"/>
    </location>
</feature>
<evidence type="ECO:0000256" key="1">
    <source>
        <dbReference type="SAM" id="MobiDB-lite"/>
    </source>
</evidence>
<evidence type="ECO:0000313" key="3">
    <source>
        <dbReference type="Proteomes" id="UP000030108"/>
    </source>
</evidence>
<feature type="compositionally biased region" description="Polar residues" evidence="1">
    <location>
        <begin position="136"/>
        <end position="145"/>
    </location>
</feature>
<gene>
    <name evidence="2" type="ORF">RSOL_416030</name>
</gene>
<accession>X8JEB7</accession>
<proteinExistence type="predicted"/>
<protein>
    <submittedName>
        <fullName evidence="2">Uncharacterized protein</fullName>
    </submittedName>
</protein>
<dbReference type="Proteomes" id="UP000030108">
    <property type="component" value="Unassembled WGS sequence"/>
</dbReference>
<reference evidence="3" key="1">
    <citation type="journal article" date="2014" name="Genome Announc.">
        <title>Draft genome sequence of the plant-pathogenic soil fungus Rhizoctonia solani anastomosis group 3 strain Rhs1AP.</title>
        <authorList>
            <person name="Cubeta M.A."/>
            <person name="Thomas E."/>
            <person name="Dean R.A."/>
            <person name="Jabaji S."/>
            <person name="Neate S.M."/>
            <person name="Tavantzis S."/>
            <person name="Toda T."/>
            <person name="Vilgalys R."/>
            <person name="Bharathan N."/>
            <person name="Fedorova-Abrams N."/>
            <person name="Pakala S.B."/>
            <person name="Pakala S.M."/>
            <person name="Zafar N."/>
            <person name="Joardar V."/>
            <person name="Losada L."/>
            <person name="Nierman W.C."/>
        </authorList>
    </citation>
    <scope>NUCLEOTIDE SEQUENCE [LARGE SCALE GENOMIC DNA]</scope>
    <source>
        <strain evidence="3">AG-3</strain>
    </source>
</reference>
<organism evidence="2 3">
    <name type="scientific">Rhizoctonia solani AG-3 Rhs1AP</name>
    <dbReference type="NCBI Taxonomy" id="1086054"/>
    <lineage>
        <taxon>Eukaryota</taxon>
        <taxon>Fungi</taxon>
        <taxon>Dikarya</taxon>
        <taxon>Basidiomycota</taxon>
        <taxon>Agaricomycotina</taxon>
        <taxon>Agaricomycetes</taxon>
        <taxon>Cantharellales</taxon>
        <taxon>Ceratobasidiaceae</taxon>
        <taxon>Rhizoctonia</taxon>
    </lineage>
</organism>
<dbReference type="AlphaFoldDB" id="X8JEB7"/>
<sequence length="151" mass="16869">MSGSCVKLQPIRPRFSSSSIQGTQRSHGSKSSLKQAPKPSISSNVSSNSIPPSVSPPKKLFRILTLRPPRLFRCTPSRNLPIHSRPPIMRLRPKWPTRGNSSNSNNWRINNSRSSSSNSKQQQQQQMQPSGPPNQYYTPSGQYAQQYAPGR</sequence>
<feature type="region of interest" description="Disordered" evidence="1">
    <location>
        <begin position="72"/>
        <end position="151"/>
    </location>
</feature>